<feature type="transmembrane region" description="Helical" evidence="7">
    <location>
        <begin position="140"/>
        <end position="159"/>
    </location>
</feature>
<dbReference type="CDD" id="cd06261">
    <property type="entry name" value="TM_PBP2"/>
    <property type="match status" value="1"/>
</dbReference>
<dbReference type="PANTHER" id="PTHR32243">
    <property type="entry name" value="MALTOSE TRANSPORT SYSTEM PERMEASE-RELATED"/>
    <property type="match status" value="1"/>
</dbReference>
<evidence type="ECO:0000256" key="6">
    <source>
        <dbReference type="ARBA" id="ARBA00023136"/>
    </source>
</evidence>
<keyword evidence="4 7" id="KW-0812">Transmembrane</keyword>
<dbReference type="EMBL" id="FNBL01000009">
    <property type="protein sequence ID" value="SDF94601.1"/>
    <property type="molecule type" value="Genomic_DNA"/>
</dbReference>
<accession>A0A1G7Q7U9</accession>
<feature type="domain" description="ABC transmembrane type-1" evidence="8">
    <location>
        <begin position="68"/>
        <end position="258"/>
    </location>
</feature>
<dbReference type="RefSeq" id="WP_074646082.1">
    <property type="nucleotide sequence ID" value="NZ_FNBL01000009.1"/>
</dbReference>
<dbReference type="Gene3D" id="1.10.3720.10">
    <property type="entry name" value="MetI-like"/>
    <property type="match status" value="1"/>
</dbReference>
<evidence type="ECO:0000256" key="4">
    <source>
        <dbReference type="ARBA" id="ARBA00022692"/>
    </source>
</evidence>
<feature type="transmembrane region" description="Helical" evidence="7">
    <location>
        <begin position="68"/>
        <end position="94"/>
    </location>
</feature>
<dbReference type="OrthoDB" id="9809103at2"/>
<comment type="similarity">
    <text evidence="7">Belongs to the binding-protein-dependent transport system permease family.</text>
</comment>
<evidence type="ECO:0000256" key="3">
    <source>
        <dbReference type="ARBA" id="ARBA00022475"/>
    </source>
</evidence>
<protein>
    <submittedName>
        <fullName evidence="9">Carbohydrate ABC transporter membrane protein 2, CUT1 family (TC 3.A.1.1.-)</fullName>
    </submittedName>
</protein>
<keyword evidence="6 7" id="KW-0472">Membrane</keyword>
<evidence type="ECO:0000256" key="2">
    <source>
        <dbReference type="ARBA" id="ARBA00022448"/>
    </source>
</evidence>
<keyword evidence="3" id="KW-1003">Cell membrane</keyword>
<dbReference type="SUPFAM" id="SSF161098">
    <property type="entry name" value="MetI-like"/>
    <property type="match status" value="1"/>
</dbReference>
<dbReference type="AlphaFoldDB" id="A0A1G7Q7U9"/>
<keyword evidence="5 7" id="KW-1133">Transmembrane helix</keyword>
<reference evidence="9 10" key="1">
    <citation type="submission" date="2016-10" db="EMBL/GenBank/DDBJ databases">
        <authorList>
            <person name="de Groot N.N."/>
        </authorList>
    </citation>
    <scope>NUCLEOTIDE SEQUENCE [LARGE SCALE GENOMIC DNA]</scope>
    <source>
        <strain evidence="9 10">DSM 27375</strain>
    </source>
</reference>
<evidence type="ECO:0000256" key="5">
    <source>
        <dbReference type="ARBA" id="ARBA00022989"/>
    </source>
</evidence>
<proteinExistence type="inferred from homology"/>
<evidence type="ECO:0000256" key="7">
    <source>
        <dbReference type="RuleBase" id="RU363032"/>
    </source>
</evidence>
<feature type="transmembrane region" description="Helical" evidence="7">
    <location>
        <begin position="106"/>
        <end position="128"/>
    </location>
</feature>
<evidence type="ECO:0000313" key="9">
    <source>
        <dbReference type="EMBL" id="SDF94601.1"/>
    </source>
</evidence>
<dbReference type="Pfam" id="PF00528">
    <property type="entry name" value="BPD_transp_1"/>
    <property type="match status" value="1"/>
</dbReference>
<keyword evidence="2 7" id="KW-0813">Transport</keyword>
<evidence type="ECO:0000256" key="1">
    <source>
        <dbReference type="ARBA" id="ARBA00004651"/>
    </source>
</evidence>
<name>A0A1G7Q7U9_9RHOB</name>
<dbReference type="PANTHER" id="PTHR32243:SF18">
    <property type="entry name" value="INNER MEMBRANE ABC TRANSPORTER PERMEASE PROTEIN YCJP"/>
    <property type="match status" value="1"/>
</dbReference>
<feature type="transmembrane region" description="Helical" evidence="7">
    <location>
        <begin position="12"/>
        <end position="33"/>
    </location>
</feature>
<dbReference type="GO" id="GO:0055085">
    <property type="term" value="P:transmembrane transport"/>
    <property type="evidence" value="ECO:0007669"/>
    <property type="project" value="InterPro"/>
</dbReference>
<dbReference type="InterPro" id="IPR000515">
    <property type="entry name" value="MetI-like"/>
</dbReference>
<evidence type="ECO:0000259" key="8">
    <source>
        <dbReference type="PROSITE" id="PS50928"/>
    </source>
</evidence>
<dbReference type="InterPro" id="IPR035906">
    <property type="entry name" value="MetI-like_sf"/>
</dbReference>
<feature type="transmembrane region" description="Helical" evidence="7">
    <location>
        <begin position="180"/>
        <end position="205"/>
    </location>
</feature>
<organism evidence="9 10">
    <name type="scientific">Celeribacter baekdonensis</name>
    <dbReference type="NCBI Taxonomy" id="875171"/>
    <lineage>
        <taxon>Bacteria</taxon>
        <taxon>Pseudomonadati</taxon>
        <taxon>Pseudomonadota</taxon>
        <taxon>Alphaproteobacteria</taxon>
        <taxon>Rhodobacterales</taxon>
        <taxon>Roseobacteraceae</taxon>
        <taxon>Celeribacter</taxon>
    </lineage>
</organism>
<dbReference type="GO" id="GO:0005886">
    <property type="term" value="C:plasma membrane"/>
    <property type="evidence" value="ECO:0007669"/>
    <property type="project" value="UniProtKB-SubCell"/>
</dbReference>
<feature type="transmembrane region" description="Helical" evidence="7">
    <location>
        <begin position="239"/>
        <end position="262"/>
    </location>
</feature>
<evidence type="ECO:0000313" key="10">
    <source>
        <dbReference type="Proteomes" id="UP000182284"/>
    </source>
</evidence>
<dbReference type="InterPro" id="IPR050901">
    <property type="entry name" value="BP-dep_ABC_trans_perm"/>
</dbReference>
<sequence length="271" mass="29276">MGKLISTTLTRALLALLIIVALGPILWTVLGAFKELRDIVTPVPKLIFEPTLDNFATILRNPTIRDGLMHSVIVVSASVLIGAVLGIPAAHTLARHARRWGDDVQFFVLSLRFMPPVAIAIPFIVIYLDLGIYDTLFGLILVYLITTISTVIWLAVPAFERVPHDIEEAAAMEGCGPAEVFWRFSLPLAAPSLFGALVFTFVLVWNELLLALTLAAQNATLPVVAASITSLGKEVPWGVINAATVLLVLPPLVFIGLLMGLLNTMVRSGPK</sequence>
<comment type="subcellular location">
    <subcellularLocation>
        <location evidence="1 7">Cell membrane</location>
        <topology evidence="1 7">Multi-pass membrane protein</topology>
    </subcellularLocation>
</comment>
<dbReference type="PROSITE" id="PS50928">
    <property type="entry name" value="ABC_TM1"/>
    <property type="match status" value="1"/>
</dbReference>
<gene>
    <name evidence="9" type="ORF">SAMN04488117_10943</name>
</gene>
<dbReference type="Proteomes" id="UP000182284">
    <property type="component" value="Unassembled WGS sequence"/>
</dbReference>